<protein>
    <recommendedName>
        <fullName evidence="6">Ankyrin</fullName>
    </recommendedName>
</protein>
<evidence type="ECO:0000313" key="5">
    <source>
        <dbReference type="Proteomes" id="UP000777438"/>
    </source>
</evidence>
<reference evidence="4 5" key="1">
    <citation type="journal article" date="2021" name="Nat. Commun.">
        <title>Genetic determinants of endophytism in the Arabidopsis root mycobiome.</title>
        <authorList>
            <person name="Mesny F."/>
            <person name="Miyauchi S."/>
            <person name="Thiergart T."/>
            <person name="Pickel B."/>
            <person name="Atanasova L."/>
            <person name="Karlsson M."/>
            <person name="Huettel B."/>
            <person name="Barry K.W."/>
            <person name="Haridas S."/>
            <person name="Chen C."/>
            <person name="Bauer D."/>
            <person name="Andreopoulos W."/>
            <person name="Pangilinan J."/>
            <person name="LaButti K."/>
            <person name="Riley R."/>
            <person name="Lipzen A."/>
            <person name="Clum A."/>
            <person name="Drula E."/>
            <person name="Henrissat B."/>
            <person name="Kohler A."/>
            <person name="Grigoriev I.V."/>
            <person name="Martin F.M."/>
            <person name="Hacquard S."/>
        </authorList>
    </citation>
    <scope>NUCLEOTIDE SEQUENCE [LARGE SCALE GENOMIC DNA]</scope>
    <source>
        <strain evidence="4 5">MPI-CAGE-CH-0241</strain>
    </source>
</reference>
<name>A0A9P8VUJ1_9HYPO</name>
<dbReference type="PANTHER" id="PTHR24198">
    <property type="entry name" value="ANKYRIN REPEAT AND PROTEIN KINASE DOMAIN-CONTAINING PROTEIN"/>
    <property type="match status" value="1"/>
</dbReference>
<evidence type="ECO:0008006" key="6">
    <source>
        <dbReference type="Google" id="ProtNLM"/>
    </source>
</evidence>
<dbReference type="PANTHER" id="PTHR24198:SF165">
    <property type="entry name" value="ANKYRIN REPEAT-CONTAINING PROTEIN-RELATED"/>
    <property type="match status" value="1"/>
</dbReference>
<dbReference type="AlphaFoldDB" id="A0A9P8VUJ1"/>
<dbReference type="Pfam" id="PF12796">
    <property type="entry name" value="Ank_2"/>
    <property type="match status" value="1"/>
</dbReference>
<feature type="non-terminal residue" evidence="4">
    <location>
        <position position="137"/>
    </location>
</feature>
<organism evidence="4 5">
    <name type="scientific">Thelonectria olida</name>
    <dbReference type="NCBI Taxonomy" id="1576542"/>
    <lineage>
        <taxon>Eukaryota</taxon>
        <taxon>Fungi</taxon>
        <taxon>Dikarya</taxon>
        <taxon>Ascomycota</taxon>
        <taxon>Pezizomycotina</taxon>
        <taxon>Sordariomycetes</taxon>
        <taxon>Hypocreomycetidae</taxon>
        <taxon>Hypocreales</taxon>
        <taxon>Nectriaceae</taxon>
        <taxon>Thelonectria</taxon>
    </lineage>
</organism>
<gene>
    <name evidence="4" type="ORF">B0T10DRAFT_497345</name>
</gene>
<dbReference type="PROSITE" id="PS50297">
    <property type="entry name" value="ANK_REP_REGION"/>
    <property type="match status" value="1"/>
</dbReference>
<keyword evidence="2 3" id="KW-0040">ANK repeat</keyword>
<sequence length="137" mass="15202">MFTDLANELLQSLANCLELERDIKALARTNRRLYCLLDPYLYRHNIRQSSSSALVWAAIYGRERTAQKAIDAWTNVHIGSDISGRALEIAATSGHEGVVKLLLDSGNIDMDFRNYCGRTPLSEAAWGGHGAIVKLLL</sequence>
<evidence type="ECO:0000256" key="3">
    <source>
        <dbReference type="PROSITE-ProRule" id="PRU00023"/>
    </source>
</evidence>
<dbReference type="InterPro" id="IPR002110">
    <property type="entry name" value="Ankyrin_rpt"/>
</dbReference>
<keyword evidence="1" id="KW-0677">Repeat</keyword>
<accession>A0A9P8VUJ1</accession>
<dbReference type="Proteomes" id="UP000777438">
    <property type="component" value="Unassembled WGS sequence"/>
</dbReference>
<dbReference type="SUPFAM" id="SSF48403">
    <property type="entry name" value="Ankyrin repeat"/>
    <property type="match status" value="1"/>
</dbReference>
<dbReference type="OrthoDB" id="341259at2759"/>
<dbReference type="InterPro" id="IPR036770">
    <property type="entry name" value="Ankyrin_rpt-contain_sf"/>
</dbReference>
<proteinExistence type="predicted"/>
<evidence type="ECO:0000313" key="4">
    <source>
        <dbReference type="EMBL" id="KAH6876829.1"/>
    </source>
</evidence>
<dbReference type="EMBL" id="JAGPYM010000032">
    <property type="protein sequence ID" value="KAH6876829.1"/>
    <property type="molecule type" value="Genomic_DNA"/>
</dbReference>
<evidence type="ECO:0000256" key="2">
    <source>
        <dbReference type="ARBA" id="ARBA00023043"/>
    </source>
</evidence>
<evidence type="ECO:0000256" key="1">
    <source>
        <dbReference type="ARBA" id="ARBA00022737"/>
    </source>
</evidence>
<dbReference type="Gene3D" id="1.25.40.20">
    <property type="entry name" value="Ankyrin repeat-containing domain"/>
    <property type="match status" value="1"/>
</dbReference>
<comment type="caution">
    <text evidence="4">The sequence shown here is derived from an EMBL/GenBank/DDBJ whole genome shotgun (WGS) entry which is preliminary data.</text>
</comment>
<dbReference type="PROSITE" id="PS50088">
    <property type="entry name" value="ANK_REPEAT"/>
    <property type="match status" value="1"/>
</dbReference>
<keyword evidence="5" id="KW-1185">Reference proteome</keyword>
<feature type="repeat" description="ANK" evidence="3">
    <location>
        <begin position="116"/>
        <end position="137"/>
    </location>
</feature>